<feature type="transmembrane region" description="Helical" evidence="5">
    <location>
        <begin position="163"/>
        <end position="180"/>
    </location>
</feature>
<reference evidence="7 8" key="1">
    <citation type="submission" date="2016-10" db="EMBL/GenBank/DDBJ databases">
        <authorList>
            <person name="Varghese N."/>
            <person name="Submissions S."/>
        </authorList>
    </citation>
    <scope>NUCLEOTIDE SEQUENCE [LARGE SCALE GENOMIC DNA]</scope>
    <source>
        <strain evidence="7 8">DSM 16392</strain>
    </source>
</reference>
<protein>
    <submittedName>
        <fullName evidence="7">Drug resistance transporter, EmrB/QacA subfamily</fullName>
    </submittedName>
</protein>
<keyword evidence="8" id="KW-1185">Reference proteome</keyword>
<keyword evidence="4 5" id="KW-0472">Membrane</keyword>
<feature type="transmembrane region" description="Helical" evidence="5">
    <location>
        <begin position="296"/>
        <end position="314"/>
    </location>
</feature>
<evidence type="ECO:0000256" key="1">
    <source>
        <dbReference type="ARBA" id="ARBA00004141"/>
    </source>
</evidence>
<dbReference type="PANTHER" id="PTHR42718:SF48">
    <property type="entry name" value="CONSERVED TWO-DOMAIN MEMBRANE PROTEIN-RELATED"/>
    <property type="match status" value="1"/>
</dbReference>
<dbReference type="EMBL" id="FOSK01000005">
    <property type="protein sequence ID" value="SFK44408.1"/>
    <property type="molecule type" value="Genomic_DNA"/>
</dbReference>
<gene>
    <name evidence="7" type="ORF">SAMN04488518_105129</name>
</gene>
<feature type="domain" description="Major facilitator superfamily (MFS) profile" evidence="6">
    <location>
        <begin position="7"/>
        <end position="498"/>
    </location>
</feature>
<feature type="transmembrane region" description="Helical" evidence="5">
    <location>
        <begin position="42"/>
        <end position="64"/>
    </location>
</feature>
<keyword evidence="3 5" id="KW-1133">Transmembrane helix</keyword>
<feature type="transmembrane region" description="Helical" evidence="5">
    <location>
        <begin position="217"/>
        <end position="239"/>
    </location>
</feature>
<comment type="subcellular location">
    <subcellularLocation>
        <location evidence="1">Membrane</location>
        <topology evidence="1">Multi-pass membrane protein</topology>
    </subcellularLocation>
</comment>
<sequence length="517" mass="55679">MARKHLVLLNMIGALALVMIDQTVLGIILPSLQRTYAFGPVHLQWAVNAYLIALASMLMCGGWLGDKFGYFTSLRIGVALFTAASLACAYAPTGDIFITSRVFQGLGAALMQPAATALVFSAYPTDERGKALAHYVGAGLVFMAAGPLVGGTLVQLFSWRLVFLLNVPIGAAVLIMAFAIGKGRTSRDTGSFDFLGAVMFVMVLLVFTVAVQRFGDYRLTLGEGVVSLGFVILICYLLFARRDRVAHPFIQFSLFENKVYLGCCLLLFCIPFGLLAQVVFGAVFLQNVLSLTPFQAGLSMLPVVLTIIICAQFGGRLVGKINFRNLAVCGSLAMGAGFLMQALVIHYNNLWLLFPGMMLMGAGLGFLISSVSTEALSHVSLLARARATALLQTCRQVGGVFGIACVGALINWREKTMISAAAELMEPNDKDRELLQLLLYKFMGDQPAAAALLHERWPQSLYILKAISSRALADGFFFSALVLAGAAVMSLWAFKGHTPRRRPPAPDNPAPKTPASE</sequence>
<proteinExistence type="predicted"/>
<feature type="transmembrane region" description="Helical" evidence="5">
    <location>
        <begin position="389"/>
        <end position="410"/>
    </location>
</feature>
<feature type="transmembrane region" description="Helical" evidence="5">
    <location>
        <begin position="135"/>
        <end position="157"/>
    </location>
</feature>
<dbReference type="PANTHER" id="PTHR42718">
    <property type="entry name" value="MAJOR FACILITATOR SUPERFAMILY MULTIDRUG TRANSPORTER MFSC"/>
    <property type="match status" value="1"/>
</dbReference>
<accession>A0A1I3ZK01</accession>
<name>A0A1I3ZK01_9HYPH</name>
<evidence type="ECO:0000256" key="2">
    <source>
        <dbReference type="ARBA" id="ARBA00022692"/>
    </source>
</evidence>
<dbReference type="Pfam" id="PF07690">
    <property type="entry name" value="MFS_1"/>
    <property type="match status" value="1"/>
</dbReference>
<dbReference type="RefSeq" id="WP_093519376.1">
    <property type="nucleotide sequence ID" value="NZ_FOSK01000005.1"/>
</dbReference>
<dbReference type="Gene3D" id="1.20.1250.20">
    <property type="entry name" value="MFS general substrate transporter like domains"/>
    <property type="match status" value="1"/>
</dbReference>
<keyword evidence="2 5" id="KW-0812">Transmembrane</keyword>
<feature type="transmembrane region" description="Helical" evidence="5">
    <location>
        <begin position="76"/>
        <end position="93"/>
    </location>
</feature>
<dbReference type="SUPFAM" id="SSF103473">
    <property type="entry name" value="MFS general substrate transporter"/>
    <property type="match status" value="1"/>
</dbReference>
<evidence type="ECO:0000313" key="7">
    <source>
        <dbReference type="EMBL" id="SFK44408.1"/>
    </source>
</evidence>
<evidence type="ECO:0000313" key="8">
    <source>
        <dbReference type="Proteomes" id="UP000199598"/>
    </source>
</evidence>
<dbReference type="Proteomes" id="UP000199598">
    <property type="component" value="Unassembled WGS sequence"/>
</dbReference>
<evidence type="ECO:0000256" key="4">
    <source>
        <dbReference type="ARBA" id="ARBA00023136"/>
    </source>
</evidence>
<feature type="transmembrane region" description="Helical" evidence="5">
    <location>
        <begin position="350"/>
        <end position="368"/>
    </location>
</feature>
<dbReference type="PROSITE" id="PS50850">
    <property type="entry name" value="MFS"/>
    <property type="match status" value="1"/>
</dbReference>
<evidence type="ECO:0000256" key="5">
    <source>
        <dbReference type="SAM" id="Phobius"/>
    </source>
</evidence>
<feature type="transmembrane region" description="Helical" evidence="5">
    <location>
        <begin position="192"/>
        <end position="211"/>
    </location>
</feature>
<feature type="transmembrane region" description="Helical" evidence="5">
    <location>
        <begin position="259"/>
        <end position="284"/>
    </location>
</feature>
<dbReference type="Gene3D" id="1.20.1720.10">
    <property type="entry name" value="Multidrug resistance protein D"/>
    <property type="match status" value="1"/>
</dbReference>
<dbReference type="InterPro" id="IPR036259">
    <property type="entry name" value="MFS_trans_sf"/>
</dbReference>
<dbReference type="CDD" id="cd17321">
    <property type="entry name" value="MFS_MMR_MDR_like"/>
    <property type="match status" value="1"/>
</dbReference>
<feature type="transmembrane region" description="Helical" evidence="5">
    <location>
        <begin position="475"/>
        <end position="494"/>
    </location>
</feature>
<organism evidence="7 8">
    <name type="scientific">Pseudovibrio ascidiaceicola</name>
    <dbReference type="NCBI Taxonomy" id="285279"/>
    <lineage>
        <taxon>Bacteria</taxon>
        <taxon>Pseudomonadati</taxon>
        <taxon>Pseudomonadota</taxon>
        <taxon>Alphaproteobacteria</taxon>
        <taxon>Hyphomicrobiales</taxon>
        <taxon>Stappiaceae</taxon>
        <taxon>Pseudovibrio</taxon>
    </lineage>
</organism>
<comment type="caution">
    <text evidence="7">The sequence shown here is derived from an EMBL/GenBank/DDBJ whole genome shotgun (WGS) entry which is preliminary data.</text>
</comment>
<dbReference type="InterPro" id="IPR011701">
    <property type="entry name" value="MFS"/>
</dbReference>
<feature type="transmembrane region" description="Helical" evidence="5">
    <location>
        <begin position="105"/>
        <end position="123"/>
    </location>
</feature>
<feature type="transmembrane region" description="Helical" evidence="5">
    <location>
        <begin position="326"/>
        <end position="344"/>
    </location>
</feature>
<evidence type="ECO:0000256" key="3">
    <source>
        <dbReference type="ARBA" id="ARBA00022989"/>
    </source>
</evidence>
<evidence type="ECO:0000259" key="6">
    <source>
        <dbReference type="PROSITE" id="PS50850"/>
    </source>
</evidence>
<dbReference type="InterPro" id="IPR020846">
    <property type="entry name" value="MFS_dom"/>
</dbReference>